<sequence>MTEVHFGSPVTTLSQSRDDRLLMVLIGALYFSQGLPMGLAMEALPVIMRQNGVPLEILAFIPLAGLPWILKIFWAPLVDNHWSLRLGRRRSWIIPMQSVLLLSMMALAFIPAVSSNALLMIVIMAIGMCASATQDTATDGLAAERLRAGALSRANALQIAGMMGGFMVGGGGTLLFIDTLGQRNLLLILSLIPFASILLVLAWKEDALQGASIGHGKARLSDCFRRQGIWPLLLLAFLYGGAHAGGASVTKLFLVDLGWTNRDAGLVATLGGLVLIFIGSPVGSRLAADRLWTGLTTGVVVVMLGFGAWGLLALHAIPVGWPGVVAATVLLNVGSGIIAVCAATLIMAFGGAGKQAGTDVTLLQSINVTGEMLLAGVVVWLAASIGYSAMFLFVAAGCLIIVAVARIVRRALAPSTLLHSEGARDE</sequence>
<dbReference type="EMBL" id="VEWK01000012">
    <property type="protein sequence ID" value="TNV09641.1"/>
    <property type="molecule type" value="Genomic_DNA"/>
</dbReference>
<feature type="transmembrane region" description="Helical" evidence="6">
    <location>
        <begin position="361"/>
        <end position="383"/>
    </location>
</feature>
<dbReference type="Pfam" id="PF13000">
    <property type="entry name" value="Acatn"/>
    <property type="match status" value="1"/>
</dbReference>
<feature type="transmembrane region" description="Helical" evidence="6">
    <location>
        <begin position="183"/>
        <end position="203"/>
    </location>
</feature>
<feature type="transmembrane region" description="Helical" evidence="6">
    <location>
        <begin position="264"/>
        <end position="283"/>
    </location>
</feature>
<dbReference type="InterPro" id="IPR036259">
    <property type="entry name" value="MFS_trans_sf"/>
</dbReference>
<dbReference type="Proteomes" id="UP000553980">
    <property type="component" value="Unassembled WGS sequence"/>
</dbReference>
<keyword evidence="4 6" id="KW-1133">Transmembrane helix</keyword>
<reference evidence="7 10" key="3">
    <citation type="submission" date="2020-08" db="EMBL/GenBank/DDBJ databases">
        <title>Genomic Encyclopedia of Type Strains, Phase IV (KMG-IV): sequencing the most valuable type-strain genomes for metagenomic binning, comparative biology and taxonomic classification.</title>
        <authorList>
            <person name="Goeker M."/>
        </authorList>
    </citation>
    <scope>NUCLEOTIDE SEQUENCE [LARGE SCALE GENOMIC DNA]</scope>
    <source>
        <strain evidence="7 10">DSM 23868</strain>
    </source>
</reference>
<dbReference type="InterPro" id="IPR024371">
    <property type="entry name" value="AcetylCoA_trans_1-like"/>
</dbReference>
<evidence type="ECO:0000313" key="10">
    <source>
        <dbReference type="Proteomes" id="UP000553980"/>
    </source>
</evidence>
<name>A0A5C5CEL8_9HYPH</name>
<feature type="transmembrane region" description="Helical" evidence="6">
    <location>
        <begin position="323"/>
        <end position="349"/>
    </location>
</feature>
<evidence type="ECO:0000256" key="3">
    <source>
        <dbReference type="ARBA" id="ARBA00022692"/>
    </source>
</evidence>
<comment type="caution">
    <text evidence="8">The sequence shown here is derived from an EMBL/GenBank/DDBJ whole genome shotgun (WGS) entry which is preliminary data.</text>
</comment>
<evidence type="ECO:0000256" key="1">
    <source>
        <dbReference type="ARBA" id="ARBA00004141"/>
    </source>
</evidence>
<dbReference type="InterPro" id="IPR004752">
    <property type="entry name" value="AmpG_permease/AT-1"/>
</dbReference>
<reference evidence="8 9" key="1">
    <citation type="journal article" date="2011" name="Int. J. Syst. Evol. Microbiol.">
        <title>Ochrobactrum pecoris sp. nov., isolated from farm animals.</title>
        <authorList>
            <person name="Kampfer P."/>
            <person name="Huber B."/>
            <person name="Busse H.J."/>
            <person name="Scholz H.C."/>
            <person name="Tomaso H."/>
            <person name="Hotzel H."/>
            <person name="Melzer F."/>
        </authorList>
    </citation>
    <scope>NUCLEOTIDE SEQUENCE [LARGE SCALE GENOMIC DNA]</scope>
    <source>
        <strain evidence="8 9">08RB2639</strain>
    </source>
</reference>
<dbReference type="OrthoDB" id="9787815at2"/>
<dbReference type="EMBL" id="JACIEX010000012">
    <property type="protein sequence ID" value="MBB4095653.1"/>
    <property type="molecule type" value="Genomic_DNA"/>
</dbReference>
<reference evidence="8" key="2">
    <citation type="submission" date="2019-06" db="EMBL/GenBank/DDBJ databases">
        <authorList>
            <person name="Hu M."/>
        </authorList>
    </citation>
    <scope>NUCLEOTIDE SEQUENCE</scope>
    <source>
        <strain evidence="8">08RB2639</strain>
    </source>
</reference>
<keyword evidence="5 6" id="KW-0472">Membrane</keyword>
<keyword evidence="10" id="KW-1185">Reference proteome</keyword>
<evidence type="ECO:0000256" key="6">
    <source>
        <dbReference type="SAM" id="Phobius"/>
    </source>
</evidence>
<proteinExistence type="predicted"/>
<dbReference type="SUPFAM" id="SSF103473">
    <property type="entry name" value="MFS general substrate transporter"/>
    <property type="match status" value="1"/>
</dbReference>
<keyword evidence="3 6" id="KW-0812">Transmembrane</keyword>
<evidence type="ECO:0000313" key="8">
    <source>
        <dbReference type="EMBL" id="TNV09641.1"/>
    </source>
</evidence>
<accession>A0A5C5CEL8</accession>
<dbReference type="GO" id="GO:0008521">
    <property type="term" value="F:acetyl-CoA transmembrane transporter activity"/>
    <property type="evidence" value="ECO:0007669"/>
    <property type="project" value="InterPro"/>
</dbReference>
<feature type="transmembrane region" description="Helical" evidence="6">
    <location>
        <begin position="295"/>
        <end position="317"/>
    </location>
</feature>
<feature type="transmembrane region" description="Helical" evidence="6">
    <location>
        <begin position="154"/>
        <end position="177"/>
    </location>
</feature>
<feature type="transmembrane region" description="Helical" evidence="6">
    <location>
        <begin position="91"/>
        <end position="110"/>
    </location>
</feature>
<dbReference type="GO" id="GO:0035348">
    <property type="term" value="P:acetyl-CoA transmembrane transport"/>
    <property type="evidence" value="ECO:0007669"/>
    <property type="project" value="InterPro"/>
</dbReference>
<evidence type="ECO:0000313" key="7">
    <source>
        <dbReference type="EMBL" id="MBB4095653.1"/>
    </source>
</evidence>
<keyword evidence="2" id="KW-0813">Transport</keyword>
<feature type="transmembrane region" description="Helical" evidence="6">
    <location>
        <begin position="224"/>
        <end position="244"/>
    </location>
</feature>
<organism evidence="8 9">
    <name type="scientific">Brucella pecoris</name>
    <dbReference type="NCBI Taxonomy" id="867683"/>
    <lineage>
        <taxon>Bacteria</taxon>
        <taxon>Pseudomonadati</taxon>
        <taxon>Pseudomonadota</taxon>
        <taxon>Alphaproteobacteria</taxon>
        <taxon>Hyphomicrobiales</taxon>
        <taxon>Brucellaceae</taxon>
        <taxon>Brucella/Ochrobactrum group</taxon>
        <taxon>Brucella</taxon>
    </lineage>
</organism>
<feature type="transmembrane region" description="Helical" evidence="6">
    <location>
        <begin position="389"/>
        <end position="408"/>
    </location>
</feature>
<feature type="transmembrane region" description="Helical" evidence="6">
    <location>
        <begin position="53"/>
        <end position="70"/>
    </location>
</feature>
<evidence type="ECO:0000256" key="5">
    <source>
        <dbReference type="ARBA" id="ARBA00023136"/>
    </source>
</evidence>
<evidence type="ECO:0000313" key="9">
    <source>
        <dbReference type="Proteomes" id="UP000313390"/>
    </source>
</evidence>
<dbReference type="GO" id="GO:0016020">
    <property type="term" value="C:membrane"/>
    <property type="evidence" value="ECO:0007669"/>
    <property type="project" value="UniProtKB-SubCell"/>
</dbReference>
<dbReference type="PANTHER" id="PTHR12778">
    <property type="entry name" value="SOLUTE CARRIER FAMILY 33 ACETYL-COA TRANSPORTER -RELATED"/>
    <property type="match status" value="1"/>
</dbReference>
<dbReference type="Gene3D" id="1.20.1250.20">
    <property type="entry name" value="MFS general substrate transporter like domains"/>
    <property type="match status" value="1"/>
</dbReference>
<dbReference type="AlphaFoldDB" id="A0A5C5CEL8"/>
<gene>
    <name evidence="8" type="ORF">FIB18_19520</name>
    <name evidence="7" type="ORF">GGQ79_004205</name>
</gene>
<feature type="transmembrane region" description="Helical" evidence="6">
    <location>
        <begin position="21"/>
        <end position="41"/>
    </location>
</feature>
<protein>
    <submittedName>
        <fullName evidence="8">MFS transporter</fullName>
    </submittedName>
    <submittedName>
        <fullName evidence="7">RhtX/FptX family siderophore transporter</fullName>
    </submittedName>
</protein>
<evidence type="ECO:0000256" key="2">
    <source>
        <dbReference type="ARBA" id="ARBA00022448"/>
    </source>
</evidence>
<dbReference type="PANTHER" id="PTHR12778:SF10">
    <property type="entry name" value="MAJOR FACILITATOR SUPERFAMILY DOMAIN-CONTAINING PROTEIN 3"/>
    <property type="match status" value="1"/>
</dbReference>
<comment type="subcellular location">
    <subcellularLocation>
        <location evidence="1">Membrane</location>
        <topology evidence="1">Multi-pass membrane protein</topology>
    </subcellularLocation>
</comment>
<dbReference type="RefSeq" id="WP_140022283.1">
    <property type="nucleotide sequence ID" value="NZ_JACIEX010000012.1"/>
</dbReference>
<dbReference type="Proteomes" id="UP000313390">
    <property type="component" value="Unassembled WGS sequence"/>
</dbReference>
<evidence type="ECO:0000256" key="4">
    <source>
        <dbReference type="ARBA" id="ARBA00022989"/>
    </source>
</evidence>
<feature type="transmembrane region" description="Helical" evidence="6">
    <location>
        <begin position="116"/>
        <end position="133"/>
    </location>
</feature>